<keyword evidence="9" id="KW-1185">Reference proteome</keyword>
<dbReference type="OrthoDB" id="9805905at2"/>
<dbReference type="InterPro" id="IPR000086">
    <property type="entry name" value="NUDIX_hydrolase_dom"/>
</dbReference>
<evidence type="ECO:0000313" key="8">
    <source>
        <dbReference type="EMBL" id="AWB47941.1"/>
    </source>
</evidence>
<feature type="domain" description="Nudix hydrolase" evidence="7">
    <location>
        <begin position="17"/>
        <end position="188"/>
    </location>
</feature>
<name>A0A2S0UJJ8_9RHOB</name>
<evidence type="ECO:0000313" key="9">
    <source>
        <dbReference type="Proteomes" id="UP000244496"/>
    </source>
</evidence>
<keyword evidence="5" id="KW-0460">Magnesium</keyword>
<dbReference type="Gene3D" id="3.90.79.10">
    <property type="entry name" value="Nucleoside Triphosphate Pyrophosphohydrolase"/>
    <property type="match status" value="2"/>
</dbReference>
<proteinExistence type="predicted"/>
<evidence type="ECO:0000256" key="2">
    <source>
        <dbReference type="ARBA" id="ARBA00001946"/>
    </source>
</evidence>
<keyword evidence="6" id="KW-0464">Manganese</keyword>
<reference evidence="8 9" key="1">
    <citation type="submission" date="2018-04" db="EMBL/GenBank/DDBJ databases">
        <title>Genome sequencing of Gemmobacter.</title>
        <authorList>
            <person name="Yi H."/>
            <person name="Baek M.-G."/>
        </authorList>
    </citation>
    <scope>NUCLEOTIDE SEQUENCE [LARGE SCALE GENOMIC DNA]</scope>
    <source>
        <strain evidence="8 9">HYN0069</strain>
    </source>
</reference>
<dbReference type="PROSITE" id="PS51462">
    <property type="entry name" value="NUDIX"/>
    <property type="match status" value="1"/>
</dbReference>
<dbReference type="Pfam" id="PF00293">
    <property type="entry name" value="NUDIX"/>
    <property type="match status" value="1"/>
</dbReference>
<dbReference type="KEGG" id="geh:HYN69_04900"/>
<dbReference type="AlphaFoldDB" id="A0A2S0UJJ8"/>
<organism evidence="8 9">
    <name type="scientific">Paragemmobacter aquarius</name>
    <dbReference type="NCBI Taxonomy" id="2169400"/>
    <lineage>
        <taxon>Bacteria</taxon>
        <taxon>Pseudomonadati</taxon>
        <taxon>Pseudomonadota</taxon>
        <taxon>Alphaproteobacteria</taxon>
        <taxon>Rhodobacterales</taxon>
        <taxon>Paracoccaceae</taxon>
        <taxon>Paragemmobacter</taxon>
    </lineage>
</organism>
<evidence type="ECO:0000256" key="3">
    <source>
        <dbReference type="ARBA" id="ARBA00022723"/>
    </source>
</evidence>
<protein>
    <submittedName>
        <fullName evidence="8">DNA mismatch repair protein MutT</fullName>
    </submittedName>
</protein>
<dbReference type="InterPro" id="IPR039121">
    <property type="entry name" value="NUDT19"/>
</dbReference>
<accession>A0A2S0UJJ8</accession>
<dbReference type="RefSeq" id="WP_108434765.1">
    <property type="nucleotide sequence ID" value="NZ_CP028918.1"/>
</dbReference>
<evidence type="ECO:0000256" key="6">
    <source>
        <dbReference type="ARBA" id="ARBA00023211"/>
    </source>
</evidence>
<comment type="cofactor">
    <cofactor evidence="1">
        <name>Mn(2+)</name>
        <dbReference type="ChEBI" id="CHEBI:29035"/>
    </cofactor>
</comment>
<evidence type="ECO:0000256" key="4">
    <source>
        <dbReference type="ARBA" id="ARBA00022801"/>
    </source>
</evidence>
<evidence type="ECO:0000259" key="7">
    <source>
        <dbReference type="PROSITE" id="PS51462"/>
    </source>
</evidence>
<evidence type="ECO:0000256" key="1">
    <source>
        <dbReference type="ARBA" id="ARBA00001936"/>
    </source>
</evidence>
<keyword evidence="4" id="KW-0378">Hydrolase</keyword>
<dbReference type="PANTHER" id="PTHR12318">
    <property type="entry name" value="TESTOSTERONE-REGULATED PROTEIN RP2"/>
    <property type="match status" value="1"/>
</dbReference>
<dbReference type="PANTHER" id="PTHR12318:SF0">
    <property type="entry name" value="ACYL-COENZYME A DIPHOSPHATASE NUDT19"/>
    <property type="match status" value="1"/>
</dbReference>
<comment type="cofactor">
    <cofactor evidence="2">
        <name>Mg(2+)</name>
        <dbReference type="ChEBI" id="CHEBI:18420"/>
    </cofactor>
</comment>
<evidence type="ECO:0000256" key="5">
    <source>
        <dbReference type="ARBA" id="ARBA00022842"/>
    </source>
</evidence>
<dbReference type="CDD" id="cd18870">
    <property type="entry name" value="NUDIX_AcylCoAdiphos_Nudt19"/>
    <property type="match status" value="1"/>
</dbReference>
<dbReference type="Proteomes" id="UP000244496">
    <property type="component" value="Chromosome"/>
</dbReference>
<dbReference type="GO" id="GO:0046872">
    <property type="term" value="F:metal ion binding"/>
    <property type="evidence" value="ECO:0007669"/>
    <property type="project" value="UniProtKB-KW"/>
</dbReference>
<dbReference type="SUPFAM" id="SSF55811">
    <property type="entry name" value="Nudix"/>
    <property type="match status" value="1"/>
</dbReference>
<dbReference type="InterPro" id="IPR015797">
    <property type="entry name" value="NUDIX_hydrolase-like_dom_sf"/>
</dbReference>
<dbReference type="GO" id="GO:0016818">
    <property type="term" value="F:hydrolase activity, acting on acid anhydrides, in phosphorus-containing anhydrides"/>
    <property type="evidence" value="ECO:0007669"/>
    <property type="project" value="InterPro"/>
</dbReference>
<dbReference type="EMBL" id="CP028918">
    <property type="protein sequence ID" value="AWB47941.1"/>
    <property type="molecule type" value="Genomic_DNA"/>
</dbReference>
<keyword evidence="3" id="KW-0479">Metal-binding</keyword>
<sequence length="214" mass="22948">MGQADARILKPEAKPEPIRDAATVVVLRHDAGGARVLMGQRGAAAVFMPSKYVFPGGGVDPSDRAAPRTGLISPTCAERLLRHPTGADPEPDALATAALRELAEETGLHLTETPEPPLRFIFRAITPPGRSRRFDARFFLIDAARIAGDPDDFTDASDELGHLHWIGLTEARALDLPFITEVVLAEVAATLNGAPDLGTPFFDNSGPVPTFRRL</sequence>
<gene>
    <name evidence="8" type="ORF">HYN69_04900</name>
</gene>